<dbReference type="PANTHER" id="PTHR42280">
    <property type="entry name" value="CITG FAMILY PROTEIN"/>
    <property type="match status" value="1"/>
</dbReference>
<name>A0ABT7PEA9_9BACT</name>
<proteinExistence type="predicted"/>
<reference evidence="1 2" key="1">
    <citation type="submission" date="2023-06" db="EMBL/GenBank/DDBJ databases">
        <title>Roseiconus lacunae JC819 isolated from Gulf of Mannar region, Tamil Nadu.</title>
        <authorList>
            <person name="Pk S."/>
            <person name="Ch S."/>
            <person name="Ch V.R."/>
        </authorList>
    </citation>
    <scope>NUCLEOTIDE SEQUENCE [LARGE SCALE GENOMIC DNA]</scope>
    <source>
        <strain evidence="1 2">JC819</strain>
    </source>
</reference>
<protein>
    <submittedName>
        <fullName evidence="1">Triphosphoribosyl-dephospho-CoA synthase</fullName>
    </submittedName>
</protein>
<dbReference type="PANTHER" id="PTHR42280:SF1">
    <property type="entry name" value="CITG FAMILY PROTEIN"/>
    <property type="match status" value="1"/>
</dbReference>
<evidence type="ECO:0000313" key="2">
    <source>
        <dbReference type="Proteomes" id="UP001239462"/>
    </source>
</evidence>
<keyword evidence="2" id="KW-1185">Reference proteome</keyword>
<dbReference type="Gene3D" id="1.10.4200.10">
    <property type="entry name" value="Triphosphoribosyl-dephospho-CoA protein"/>
    <property type="match status" value="1"/>
</dbReference>
<dbReference type="InterPro" id="IPR002736">
    <property type="entry name" value="CitG"/>
</dbReference>
<dbReference type="Pfam" id="PF01874">
    <property type="entry name" value="CitG"/>
    <property type="match status" value="1"/>
</dbReference>
<evidence type="ECO:0000313" key="1">
    <source>
        <dbReference type="EMBL" id="MDM4014830.1"/>
    </source>
</evidence>
<dbReference type="RefSeq" id="WP_289162464.1">
    <property type="nucleotide sequence ID" value="NZ_JASZZN010000003.1"/>
</dbReference>
<dbReference type="Proteomes" id="UP001239462">
    <property type="component" value="Unassembled WGS sequence"/>
</dbReference>
<organism evidence="1 2">
    <name type="scientific">Roseiconus lacunae</name>
    <dbReference type="NCBI Taxonomy" id="2605694"/>
    <lineage>
        <taxon>Bacteria</taxon>
        <taxon>Pseudomonadati</taxon>
        <taxon>Planctomycetota</taxon>
        <taxon>Planctomycetia</taxon>
        <taxon>Pirellulales</taxon>
        <taxon>Pirellulaceae</taxon>
        <taxon>Roseiconus</taxon>
    </lineage>
</organism>
<comment type="caution">
    <text evidence="1">The sequence shown here is derived from an EMBL/GenBank/DDBJ whole genome shotgun (WGS) entry which is preliminary data.</text>
</comment>
<accession>A0ABT7PEA9</accession>
<dbReference type="EMBL" id="JASZZN010000003">
    <property type="protein sequence ID" value="MDM4014830.1"/>
    <property type="molecule type" value="Genomic_DNA"/>
</dbReference>
<sequence length="299" mass="32760">MNQVLQTYRQLSQTPHDGVRWACLLEATAPKAGNVFPGQSFADLRYRDFVDAAEIASQVFGANPDRFSTSVLEGTRQVADQIGTNVNLGILLLLGPLVQVDQTSGLSNDDAELIGRVTETLHSLDAVDANQLYEAINMAHPGGMGKVDEMDLADSAPPSFLDAMAAAADRDQIAANYANGFEDLISCVLPMLDQAVQQSQDILTGISIAHLRLLADREDSLIERKFGRSVAIEVRRKADFDHDDLHARMRFDAYLRTSYAKPLNPGTTADMIAAGLYCLLRRGNSNPWRVNHESTDISR</sequence>
<gene>
    <name evidence="1" type="ORF">QTN89_05265</name>
</gene>